<protein>
    <submittedName>
        <fullName evidence="3">Acyl-CoA synthetase (AMP-forming)/AMP-acid ligase II</fullName>
    </submittedName>
</protein>
<evidence type="ECO:0000313" key="4">
    <source>
        <dbReference type="Proteomes" id="UP000766570"/>
    </source>
</evidence>
<reference evidence="3 4" key="1">
    <citation type="submission" date="2021-03" db="EMBL/GenBank/DDBJ databases">
        <title>Sequencing the genomes of 1000 actinobacteria strains.</title>
        <authorList>
            <person name="Klenk H.-P."/>
        </authorList>
    </citation>
    <scope>NUCLEOTIDE SEQUENCE [LARGE SCALE GENOMIC DNA]</scope>
    <source>
        <strain evidence="3 4">DSM 15454</strain>
    </source>
</reference>
<dbReference type="Gene3D" id="3.30.300.30">
    <property type="match status" value="1"/>
</dbReference>
<dbReference type="InterPro" id="IPR000873">
    <property type="entry name" value="AMP-dep_synth/lig_dom"/>
</dbReference>
<sequence length="518" mass="56632">MAVIDFFDRGWSLNPGGTAYCTDTETWTFDEAGEMSCRIANGLRASGVGRETNVAVLSPNAPLAWICVLGIWRSGAAWVPLNPSLPEPETAKLLDRFDIEVLFYHPSLSGQIEYFRAGLGDRMTFVALGEGTDDSPLAEWVADQPPSKPEILYPMDDVVMVAPTSGTTGAPKGVMNTNRSIQTMVVHQMLALEYPGEARIVNLAAAPMTHTSGMLSLQSTARGGTVVVVPRATPDHILPAIERHGVTELFLPPTVIYRLLEVLENQPRDTSSLCYLLYAAAPMSVDKLRQGIAMLGPVFIECYGQMEAPAAITFLRPHEHFIDGQVAPADRLASCGRPFPLVSVAIKDPASGKDLGVGETGEICVRGDLLMKGYYKEPEKTAETIIDGWLHTGDLGRLDAEGFVYVTDRKKDMIISGGFNVYPLEVEQVLWSHPAVEDCAVVGAPDDDWGERVVAVVQFKPGWEADPEDLRQLCRDQLGPIRAPKNVVVVDRLPRSANGKVLKKEVRERFWEHAGRAI</sequence>
<feature type="domain" description="AMP-binding enzyme C-terminal" evidence="2">
    <location>
        <begin position="425"/>
        <end position="500"/>
    </location>
</feature>
<comment type="caution">
    <text evidence="3">The sequence shown here is derived from an EMBL/GenBank/DDBJ whole genome shotgun (WGS) entry which is preliminary data.</text>
</comment>
<dbReference type="SUPFAM" id="SSF56801">
    <property type="entry name" value="Acetyl-CoA synthetase-like"/>
    <property type="match status" value="1"/>
</dbReference>
<dbReference type="Gene3D" id="3.40.50.12780">
    <property type="entry name" value="N-terminal domain of ligase-like"/>
    <property type="match status" value="1"/>
</dbReference>
<dbReference type="PANTHER" id="PTHR43767">
    <property type="entry name" value="LONG-CHAIN-FATTY-ACID--COA LIGASE"/>
    <property type="match status" value="1"/>
</dbReference>
<dbReference type="EMBL" id="JAGIOE010000001">
    <property type="protein sequence ID" value="MBP2375600.1"/>
    <property type="molecule type" value="Genomic_DNA"/>
</dbReference>
<accession>A0ABS4WHB0</accession>
<gene>
    <name evidence="3" type="ORF">JOF46_003512</name>
</gene>
<evidence type="ECO:0000259" key="1">
    <source>
        <dbReference type="Pfam" id="PF00501"/>
    </source>
</evidence>
<dbReference type="GO" id="GO:0016874">
    <property type="term" value="F:ligase activity"/>
    <property type="evidence" value="ECO:0007669"/>
    <property type="project" value="UniProtKB-KW"/>
</dbReference>
<dbReference type="InterPro" id="IPR020845">
    <property type="entry name" value="AMP-binding_CS"/>
</dbReference>
<dbReference type="PANTHER" id="PTHR43767:SF7">
    <property type="entry name" value="MEDIUM_LONG-CHAIN-FATTY-ACID--COA LIGASE FADD8"/>
    <property type="match status" value="1"/>
</dbReference>
<keyword evidence="4" id="KW-1185">Reference proteome</keyword>
<dbReference type="RefSeq" id="WP_209909491.1">
    <property type="nucleotide sequence ID" value="NZ_BAAAMI010000013.1"/>
</dbReference>
<dbReference type="InterPro" id="IPR050237">
    <property type="entry name" value="ATP-dep_AMP-bd_enzyme"/>
</dbReference>
<dbReference type="InterPro" id="IPR045851">
    <property type="entry name" value="AMP-bd_C_sf"/>
</dbReference>
<dbReference type="PROSITE" id="PS00455">
    <property type="entry name" value="AMP_BINDING"/>
    <property type="match status" value="1"/>
</dbReference>
<feature type="domain" description="AMP-dependent synthetase/ligase" evidence="1">
    <location>
        <begin position="13"/>
        <end position="375"/>
    </location>
</feature>
<proteinExistence type="predicted"/>
<keyword evidence="3" id="KW-0436">Ligase</keyword>
<dbReference type="InterPro" id="IPR025110">
    <property type="entry name" value="AMP-bd_C"/>
</dbReference>
<dbReference type="InterPro" id="IPR042099">
    <property type="entry name" value="ANL_N_sf"/>
</dbReference>
<dbReference type="Proteomes" id="UP000766570">
    <property type="component" value="Unassembled WGS sequence"/>
</dbReference>
<organism evidence="3 4">
    <name type="scientific">Paeniglutamicibacter psychrophenolicus</name>
    <dbReference type="NCBI Taxonomy" id="257454"/>
    <lineage>
        <taxon>Bacteria</taxon>
        <taxon>Bacillati</taxon>
        <taxon>Actinomycetota</taxon>
        <taxon>Actinomycetes</taxon>
        <taxon>Micrococcales</taxon>
        <taxon>Micrococcaceae</taxon>
        <taxon>Paeniglutamicibacter</taxon>
    </lineage>
</organism>
<dbReference type="Pfam" id="PF00501">
    <property type="entry name" value="AMP-binding"/>
    <property type="match status" value="1"/>
</dbReference>
<evidence type="ECO:0000259" key="2">
    <source>
        <dbReference type="Pfam" id="PF13193"/>
    </source>
</evidence>
<evidence type="ECO:0000313" key="3">
    <source>
        <dbReference type="EMBL" id="MBP2375600.1"/>
    </source>
</evidence>
<dbReference type="Pfam" id="PF13193">
    <property type="entry name" value="AMP-binding_C"/>
    <property type="match status" value="1"/>
</dbReference>
<name>A0ABS4WHB0_9MICC</name>